<accession>A0ABZ1U3T1</accession>
<feature type="domain" description="DUF5753" evidence="1">
    <location>
        <begin position="101"/>
        <end position="271"/>
    </location>
</feature>
<protein>
    <submittedName>
        <fullName evidence="2">Helix-turn-helix transcriptional regulator</fullName>
    </submittedName>
</protein>
<name>A0ABZ1U3T1_9ACTN</name>
<dbReference type="RefSeq" id="WP_328956521.1">
    <property type="nucleotide sequence ID" value="NZ_CP108110.1"/>
</dbReference>
<dbReference type="InterPro" id="IPR001387">
    <property type="entry name" value="Cro/C1-type_HTH"/>
</dbReference>
<dbReference type="EMBL" id="CP108110">
    <property type="protein sequence ID" value="WUQ85837.1"/>
    <property type="molecule type" value="Genomic_DNA"/>
</dbReference>
<dbReference type="InterPro" id="IPR043917">
    <property type="entry name" value="DUF5753"/>
</dbReference>
<evidence type="ECO:0000313" key="3">
    <source>
        <dbReference type="Proteomes" id="UP001432222"/>
    </source>
</evidence>
<gene>
    <name evidence="2" type="ORF">OHA16_24435</name>
</gene>
<proteinExistence type="predicted"/>
<dbReference type="SUPFAM" id="SSF47413">
    <property type="entry name" value="lambda repressor-like DNA-binding domains"/>
    <property type="match status" value="1"/>
</dbReference>
<evidence type="ECO:0000313" key="2">
    <source>
        <dbReference type="EMBL" id="WUQ85837.1"/>
    </source>
</evidence>
<sequence length="297" mass="33299">MGLRGEISQRQRRFGEELQRLRMAAGLSAPEAGALVGMRSPAVSHTEAGRTGLNQERLGIWLDAYGCEDPVYRAKLADMGRRTGKGWWSEFSDRVPLLALDLAEAEDSAALIDNYETFYLPGLLQLPAYAEAIYEGAHRDGKFDAEAEIEFRMNRQRILNDLPRRQFRFVIHETALRLRFPGDAVMRAQLAHLLELAELPNVTIQVLPFAALKKPPHTGQFLLLDPGSEDLATVVVDRPSRIEYLGDQYSIVTYRRTFAQLSDLALPPVDTGRLPLAPSSSRDSCGLIRHLLYLLQT</sequence>
<dbReference type="Gene3D" id="1.10.260.40">
    <property type="entry name" value="lambda repressor-like DNA-binding domains"/>
    <property type="match status" value="1"/>
</dbReference>
<reference evidence="2" key="1">
    <citation type="submission" date="2022-10" db="EMBL/GenBank/DDBJ databases">
        <title>The complete genomes of actinobacterial strains from the NBC collection.</title>
        <authorList>
            <person name="Joergensen T.S."/>
            <person name="Alvarez Arevalo M."/>
            <person name="Sterndorff E.B."/>
            <person name="Faurdal D."/>
            <person name="Vuksanovic O."/>
            <person name="Mourched A.-S."/>
            <person name="Charusanti P."/>
            <person name="Shaw S."/>
            <person name="Blin K."/>
            <person name="Weber T."/>
        </authorList>
    </citation>
    <scope>NUCLEOTIDE SEQUENCE</scope>
    <source>
        <strain evidence="2">NBC_00222</strain>
    </source>
</reference>
<dbReference type="Pfam" id="PF13560">
    <property type="entry name" value="HTH_31"/>
    <property type="match status" value="1"/>
</dbReference>
<dbReference type="Pfam" id="PF19054">
    <property type="entry name" value="DUF5753"/>
    <property type="match status" value="1"/>
</dbReference>
<keyword evidence="3" id="KW-1185">Reference proteome</keyword>
<evidence type="ECO:0000259" key="1">
    <source>
        <dbReference type="Pfam" id="PF19054"/>
    </source>
</evidence>
<organism evidence="2 3">
    <name type="scientific">Kitasatospora purpeofusca</name>
    <dbReference type="NCBI Taxonomy" id="67352"/>
    <lineage>
        <taxon>Bacteria</taxon>
        <taxon>Bacillati</taxon>
        <taxon>Actinomycetota</taxon>
        <taxon>Actinomycetes</taxon>
        <taxon>Kitasatosporales</taxon>
        <taxon>Streptomycetaceae</taxon>
        <taxon>Kitasatospora</taxon>
    </lineage>
</organism>
<dbReference type="Proteomes" id="UP001432222">
    <property type="component" value="Chromosome"/>
</dbReference>
<dbReference type="CDD" id="cd00093">
    <property type="entry name" value="HTH_XRE"/>
    <property type="match status" value="1"/>
</dbReference>
<dbReference type="InterPro" id="IPR010982">
    <property type="entry name" value="Lambda_DNA-bd_dom_sf"/>
</dbReference>